<evidence type="ECO:0000259" key="3">
    <source>
        <dbReference type="Pfam" id="PF13505"/>
    </source>
</evidence>
<comment type="caution">
    <text evidence="4">The sequence shown here is derived from an EMBL/GenBank/DDBJ whole genome shotgun (WGS) entry which is preliminary data.</text>
</comment>
<dbReference type="SUPFAM" id="SSF56925">
    <property type="entry name" value="OMPA-like"/>
    <property type="match status" value="1"/>
</dbReference>
<dbReference type="OrthoDB" id="6995667at2"/>
<dbReference type="InterPro" id="IPR011250">
    <property type="entry name" value="OMP/PagP_B-barrel"/>
</dbReference>
<evidence type="ECO:0000256" key="1">
    <source>
        <dbReference type="ARBA" id="ARBA00022729"/>
    </source>
</evidence>
<reference evidence="4 5" key="1">
    <citation type="submission" date="2016-04" db="EMBL/GenBank/DDBJ databases">
        <title>Draft Genome Sequences of Staphylococcus capitis Strain H36, S. capitis Strain H65, S. cohnii Strain H62, S. hominis Strain H69, Mycobacterium iranicum Strain H39, Plantibacter sp. Strain H53, Pseudomonas oryzihabitans Strain H72, and Microbacterium sp. Strain H83, isolated from residential settings.</title>
        <authorList>
            <person name="Lymperopoulou D."/>
            <person name="Adams R.I."/>
            <person name="Lindow S."/>
            <person name="Coil D.A."/>
            <person name="Jospin G."/>
            <person name="Eisen J.A."/>
        </authorList>
    </citation>
    <scope>NUCLEOTIDE SEQUENCE [LARGE SCALE GENOMIC DNA]</scope>
    <source>
        <strain evidence="4 5">H72</strain>
    </source>
</reference>
<protein>
    <recommendedName>
        <fullName evidence="3">Outer membrane protein beta-barrel domain-containing protein</fullName>
    </recommendedName>
</protein>
<dbReference type="RefSeq" id="WP_064309229.1">
    <property type="nucleotide sequence ID" value="NZ_LWCR01000060.1"/>
</dbReference>
<feature type="chain" id="PRO_5008090755" description="Outer membrane protein beta-barrel domain-containing protein" evidence="2">
    <location>
        <begin position="26"/>
        <end position="251"/>
    </location>
</feature>
<dbReference type="Proteomes" id="UP000078356">
    <property type="component" value="Unassembled WGS sequence"/>
</dbReference>
<name>A0A178L4N1_9PSED</name>
<dbReference type="AlphaFoldDB" id="A0A178L4N1"/>
<evidence type="ECO:0000256" key="2">
    <source>
        <dbReference type="SAM" id="SignalP"/>
    </source>
</evidence>
<organism evidence="4 5">
    <name type="scientific">Pseudomonas oryzihabitans</name>
    <dbReference type="NCBI Taxonomy" id="47885"/>
    <lineage>
        <taxon>Bacteria</taxon>
        <taxon>Pseudomonadati</taxon>
        <taxon>Pseudomonadota</taxon>
        <taxon>Gammaproteobacteria</taxon>
        <taxon>Pseudomonadales</taxon>
        <taxon>Pseudomonadaceae</taxon>
        <taxon>Pseudomonas</taxon>
    </lineage>
</organism>
<feature type="domain" description="Outer membrane protein beta-barrel" evidence="3">
    <location>
        <begin position="14"/>
        <end position="182"/>
    </location>
</feature>
<sequence length="251" mass="27701">MKTRSKLLVSGLTCFTVAFTTQALAQNSTKPIFTIGGTGSYNEYRFDGRGLDEDDKSYLGEGGLFAEFGNKMTGAGGVIYQAALSAKYGEKDDDEVKEAQADLDIGYRFAMDSINYVDATIGGGYIWNRYEPQADDLNIKLTNKAPFAKAAVGYNHKFNDTTMRIELGARHTINGKAKLKADDFDSDDVDLKDRTNPYAEIGFLINPNGQLPVYAGAYYTYTEYKLDSDSELSSDTKLKRDEYGLKLGLAF</sequence>
<dbReference type="Pfam" id="PF13505">
    <property type="entry name" value="OMP_b-brl"/>
    <property type="match status" value="1"/>
</dbReference>
<evidence type="ECO:0000313" key="5">
    <source>
        <dbReference type="Proteomes" id="UP000078356"/>
    </source>
</evidence>
<keyword evidence="1 2" id="KW-0732">Signal</keyword>
<dbReference type="EMBL" id="LWCR01000060">
    <property type="protein sequence ID" value="OAN24184.1"/>
    <property type="molecule type" value="Genomic_DNA"/>
</dbReference>
<feature type="signal peptide" evidence="2">
    <location>
        <begin position="1"/>
        <end position="25"/>
    </location>
</feature>
<accession>A0A178L4N1</accession>
<proteinExistence type="predicted"/>
<evidence type="ECO:0000313" key="4">
    <source>
        <dbReference type="EMBL" id="OAN24184.1"/>
    </source>
</evidence>
<gene>
    <name evidence="4" type="ORF">A4V15_24255</name>
</gene>
<dbReference type="InterPro" id="IPR027385">
    <property type="entry name" value="Beta-barrel_OMP"/>
</dbReference>